<reference evidence="3 4" key="1">
    <citation type="submission" date="2019-09" db="EMBL/GenBank/DDBJ databases">
        <title>YIM 132548 draft genome.</title>
        <authorList>
            <person name="Jiang L."/>
        </authorList>
    </citation>
    <scope>NUCLEOTIDE SEQUENCE [LARGE SCALE GENOMIC DNA]</scope>
    <source>
        <strain evidence="3 4">YIM 132548</strain>
    </source>
</reference>
<accession>A0A6N6MXN3</accession>
<dbReference type="EMBL" id="VZZJ01000004">
    <property type="protein sequence ID" value="KAB1074800.1"/>
    <property type="molecule type" value="Genomic_DNA"/>
</dbReference>
<dbReference type="Pfam" id="PF02310">
    <property type="entry name" value="B12-binding"/>
    <property type="match status" value="1"/>
</dbReference>
<dbReference type="GO" id="GO:0046872">
    <property type="term" value="F:metal ion binding"/>
    <property type="evidence" value="ECO:0007669"/>
    <property type="project" value="InterPro"/>
</dbReference>
<dbReference type="GO" id="GO:0031419">
    <property type="term" value="F:cobalamin binding"/>
    <property type="evidence" value="ECO:0007669"/>
    <property type="project" value="InterPro"/>
</dbReference>
<feature type="domain" description="B12-binding" evidence="2">
    <location>
        <begin position="167"/>
        <end position="296"/>
    </location>
</feature>
<evidence type="ECO:0000259" key="2">
    <source>
        <dbReference type="PROSITE" id="PS51332"/>
    </source>
</evidence>
<dbReference type="PROSITE" id="PS51332">
    <property type="entry name" value="B12_BINDING"/>
    <property type="match status" value="1"/>
</dbReference>
<dbReference type="InterPro" id="IPR006158">
    <property type="entry name" value="Cobalamin-bd"/>
</dbReference>
<feature type="region of interest" description="Disordered" evidence="1">
    <location>
        <begin position="1"/>
        <end position="32"/>
    </location>
</feature>
<protein>
    <submittedName>
        <fullName evidence="3">Cobalamin B12-binding domain-containing protein</fullName>
    </submittedName>
</protein>
<dbReference type="Gene3D" id="3.40.50.280">
    <property type="entry name" value="Cobalamin-binding domain"/>
    <property type="match status" value="1"/>
</dbReference>
<dbReference type="SUPFAM" id="SSF52242">
    <property type="entry name" value="Cobalamin (vitamin B12)-binding domain"/>
    <property type="match status" value="1"/>
</dbReference>
<dbReference type="AlphaFoldDB" id="A0A6N6MXN3"/>
<evidence type="ECO:0000256" key="1">
    <source>
        <dbReference type="SAM" id="MobiDB-lite"/>
    </source>
</evidence>
<evidence type="ECO:0000313" key="3">
    <source>
        <dbReference type="EMBL" id="KAB1074800.1"/>
    </source>
</evidence>
<dbReference type="RefSeq" id="WP_150962439.1">
    <property type="nucleotide sequence ID" value="NZ_VZZJ01000004.1"/>
</dbReference>
<dbReference type="Proteomes" id="UP000441523">
    <property type="component" value="Unassembled WGS sequence"/>
</dbReference>
<gene>
    <name evidence="3" type="ORF">F6X51_06680</name>
</gene>
<sequence>MDDVSPIGGHFARGSSTRERGDTCPPAAGDAHEAHASAERPVCWHGNLARVVEAEIIPRLMLVHRARAYPGAPRKPSAEEIAIFSGLVLAPFGHDVETQIAALVDGGLSLNSLLLDLLAPTARHLGALWEEDMCDFTELTIAMGRLQRIMHDLSLRYGDDPETVPQGRSILLGPCPGETHLFGLSMLERFFGDAGWEVTSAVLDPEIPLRDRVRANWFDVIGLSLGCEVLLPVLAETVTSLRRASRNPSLRILVGGSIFVENPGYANLVGADATAVDARRAVLSAECLLDLRARAC</sequence>
<comment type="caution">
    <text evidence="3">The sequence shown here is derived from an EMBL/GenBank/DDBJ whole genome shotgun (WGS) entry which is preliminary data.</text>
</comment>
<name>A0A6N6MXN3_9HYPH</name>
<keyword evidence="4" id="KW-1185">Reference proteome</keyword>
<organism evidence="3 4">
    <name type="scientific">Methylobacterium planeticum</name>
    <dbReference type="NCBI Taxonomy" id="2615211"/>
    <lineage>
        <taxon>Bacteria</taxon>
        <taxon>Pseudomonadati</taxon>
        <taxon>Pseudomonadota</taxon>
        <taxon>Alphaproteobacteria</taxon>
        <taxon>Hyphomicrobiales</taxon>
        <taxon>Methylobacteriaceae</taxon>
        <taxon>Methylobacterium</taxon>
    </lineage>
</organism>
<proteinExistence type="predicted"/>
<dbReference type="InterPro" id="IPR036724">
    <property type="entry name" value="Cobalamin-bd_sf"/>
</dbReference>
<evidence type="ECO:0000313" key="4">
    <source>
        <dbReference type="Proteomes" id="UP000441523"/>
    </source>
</evidence>